<dbReference type="PROSITE" id="PS51471">
    <property type="entry name" value="FE2OG_OXY"/>
    <property type="match status" value="1"/>
</dbReference>
<organism evidence="4 5">
    <name type="scientific">Mycena indigotica</name>
    <dbReference type="NCBI Taxonomy" id="2126181"/>
    <lineage>
        <taxon>Eukaryota</taxon>
        <taxon>Fungi</taxon>
        <taxon>Dikarya</taxon>
        <taxon>Basidiomycota</taxon>
        <taxon>Agaricomycotina</taxon>
        <taxon>Agaricomycetes</taxon>
        <taxon>Agaricomycetidae</taxon>
        <taxon>Agaricales</taxon>
        <taxon>Marasmiineae</taxon>
        <taxon>Mycenaceae</taxon>
        <taxon>Mycena</taxon>
    </lineage>
</organism>
<evidence type="ECO:0000256" key="2">
    <source>
        <dbReference type="ARBA" id="ARBA00023004"/>
    </source>
</evidence>
<feature type="domain" description="Fe2OG dioxygenase" evidence="3">
    <location>
        <begin position="41"/>
        <end position="156"/>
    </location>
</feature>
<dbReference type="EMBL" id="JACAZF010000011">
    <property type="protein sequence ID" value="KAF7292614.1"/>
    <property type="molecule type" value="Genomic_DNA"/>
</dbReference>
<protein>
    <submittedName>
        <fullName evidence="4">Fe2OG dioxygenase domain-containing protein</fullName>
    </submittedName>
</protein>
<name>A0A8H6VYA4_9AGAR</name>
<dbReference type="PANTHER" id="PTHR47991">
    <property type="entry name" value="OXOGLUTARATE/IRON-DEPENDENT DIOXYGENASE"/>
    <property type="match status" value="1"/>
</dbReference>
<evidence type="ECO:0000313" key="4">
    <source>
        <dbReference type="EMBL" id="KAF7292614.1"/>
    </source>
</evidence>
<evidence type="ECO:0000256" key="1">
    <source>
        <dbReference type="ARBA" id="ARBA00022723"/>
    </source>
</evidence>
<dbReference type="RefSeq" id="XP_037215042.1">
    <property type="nucleotide sequence ID" value="XM_037368116.1"/>
</dbReference>
<dbReference type="InterPro" id="IPR044861">
    <property type="entry name" value="IPNS-like_FE2OG_OXY"/>
</dbReference>
<dbReference type="InterPro" id="IPR005123">
    <property type="entry name" value="Oxoglu/Fe-dep_dioxygenase_dom"/>
</dbReference>
<keyword evidence="2" id="KW-0408">Iron</keyword>
<dbReference type="OrthoDB" id="288590at2759"/>
<accession>A0A8H6VYA4</accession>
<dbReference type="GO" id="GO:0051213">
    <property type="term" value="F:dioxygenase activity"/>
    <property type="evidence" value="ECO:0007669"/>
    <property type="project" value="UniProtKB-KW"/>
</dbReference>
<dbReference type="SUPFAM" id="SSF51197">
    <property type="entry name" value="Clavaminate synthase-like"/>
    <property type="match status" value="1"/>
</dbReference>
<gene>
    <name evidence="4" type="ORF">MIND_01159300</name>
</gene>
<keyword evidence="5" id="KW-1185">Reference proteome</keyword>
<dbReference type="Gene3D" id="2.60.120.330">
    <property type="entry name" value="B-lactam Antibiotic, Isopenicillin N Synthase, Chain"/>
    <property type="match status" value="1"/>
</dbReference>
<dbReference type="GO" id="GO:0046872">
    <property type="term" value="F:metal ion binding"/>
    <property type="evidence" value="ECO:0007669"/>
    <property type="project" value="UniProtKB-KW"/>
</dbReference>
<keyword evidence="1" id="KW-0479">Metal-binding</keyword>
<dbReference type="AlphaFoldDB" id="A0A8H6VYA4"/>
<proteinExistence type="predicted"/>
<dbReference type="Proteomes" id="UP000636479">
    <property type="component" value="Unassembled WGS sequence"/>
</dbReference>
<reference evidence="4" key="1">
    <citation type="submission" date="2020-05" db="EMBL/GenBank/DDBJ databases">
        <title>Mycena genomes resolve the evolution of fungal bioluminescence.</title>
        <authorList>
            <person name="Tsai I.J."/>
        </authorList>
    </citation>
    <scope>NUCLEOTIDE SEQUENCE</scope>
    <source>
        <strain evidence="4">171206Taipei</strain>
    </source>
</reference>
<evidence type="ECO:0000259" key="3">
    <source>
        <dbReference type="PROSITE" id="PS51471"/>
    </source>
</evidence>
<sequence length="165" mass="18491">MNEYYRHMKTLSIRFTKLVAEALGLDEDAFEALQEADVAQRQLRCKLLRYSACPPPTTGFVPHTDSNFLTYLIQAFEEPGLQFQTPSGDWYAAPPIPGTFIVLLGRVQVMEKVTHNLVKAPIHRVMSPTNGVHHCVGFFQGVSMDMRVVDAKFECLLLLSASFAS</sequence>
<evidence type="ECO:0000313" key="5">
    <source>
        <dbReference type="Proteomes" id="UP000636479"/>
    </source>
</evidence>
<dbReference type="Pfam" id="PF03171">
    <property type="entry name" value="2OG-FeII_Oxy"/>
    <property type="match status" value="1"/>
</dbReference>
<comment type="caution">
    <text evidence="4">The sequence shown here is derived from an EMBL/GenBank/DDBJ whole genome shotgun (WGS) entry which is preliminary data.</text>
</comment>
<dbReference type="InterPro" id="IPR050295">
    <property type="entry name" value="Plant_2OG-oxidoreductases"/>
</dbReference>
<keyword evidence="4" id="KW-0560">Oxidoreductase</keyword>
<dbReference type="GeneID" id="59350632"/>
<dbReference type="InterPro" id="IPR027443">
    <property type="entry name" value="IPNS-like_sf"/>
</dbReference>
<keyword evidence="4" id="KW-0223">Dioxygenase</keyword>